<comment type="caution">
    <text evidence="1">The sequence shown here is derived from an EMBL/GenBank/DDBJ whole genome shotgun (WGS) entry which is preliminary data.</text>
</comment>
<sequence>MEQNLKDKLDCFLASPYGRTMLGEYAYLHASEWLQQYCEAAGAMANLPDWLLLLLELGQESAEIFASLTDAGTLETDRKTMSLLLERRGPLLAQTSGRLRQTLELHRPGLDLSQDAIEDASLLASTHPPRSESAGSGRRDNIVNRNYWEPKVDFLPHSERRVIGDVGGIPLLLVGYEKNQSRSPMVARATSGNPQQDSLFAVPLSDLLVHSNEPVNIPELELAES</sequence>
<evidence type="ECO:0000313" key="1">
    <source>
        <dbReference type="EMBL" id="MFG3816020.1"/>
    </source>
</evidence>
<protein>
    <submittedName>
        <fullName evidence="1">Uncharacterized protein</fullName>
    </submittedName>
</protein>
<proteinExistence type="predicted"/>
<evidence type="ECO:0000313" key="2">
    <source>
        <dbReference type="Proteomes" id="UP001604335"/>
    </source>
</evidence>
<accession>A0ABW7C792</accession>
<reference evidence="2" key="1">
    <citation type="journal article" date="2024" name="Algal Res.">
        <title>Biochemical, toxicological and genomic investigation of a high-biomass producing Limnothrix strain isolated from Italian shallow drinking water reservoir.</title>
        <authorList>
            <person name="Simonazzi M."/>
            <person name="Shishido T.K."/>
            <person name="Delbaje E."/>
            <person name="Wahlsten M."/>
            <person name="Fewer D.P."/>
            <person name="Sivonen K."/>
            <person name="Pezzolesi L."/>
            <person name="Pistocchi R."/>
        </authorList>
    </citation>
    <scope>NUCLEOTIDE SEQUENCE [LARGE SCALE GENOMIC DNA]</scope>
    <source>
        <strain evidence="2">LRLZ20PSL1</strain>
    </source>
</reference>
<dbReference type="Proteomes" id="UP001604335">
    <property type="component" value="Unassembled WGS sequence"/>
</dbReference>
<gene>
    <name evidence="1" type="ORF">VPK24_00095</name>
</gene>
<dbReference type="RefSeq" id="WP_393009624.1">
    <property type="nucleotide sequence ID" value="NZ_JAZAQF010000001.1"/>
</dbReference>
<dbReference type="EMBL" id="JAZAQF010000001">
    <property type="protein sequence ID" value="MFG3816020.1"/>
    <property type="molecule type" value="Genomic_DNA"/>
</dbReference>
<keyword evidence="2" id="KW-1185">Reference proteome</keyword>
<name>A0ABW7C792_9CYAN</name>
<organism evidence="1 2">
    <name type="scientific">Limnothrix redekei LRLZ20PSL1</name>
    <dbReference type="NCBI Taxonomy" id="3112953"/>
    <lineage>
        <taxon>Bacteria</taxon>
        <taxon>Bacillati</taxon>
        <taxon>Cyanobacteriota</taxon>
        <taxon>Cyanophyceae</taxon>
        <taxon>Pseudanabaenales</taxon>
        <taxon>Pseudanabaenaceae</taxon>
        <taxon>Limnothrix</taxon>
    </lineage>
</organism>